<proteinExistence type="predicted"/>
<accession>A0A6S6T2R0</accession>
<dbReference type="EMBL" id="CACVAX010000022">
    <property type="protein sequence ID" value="CAA6809433.1"/>
    <property type="molecule type" value="Genomic_DNA"/>
</dbReference>
<organism evidence="1">
    <name type="scientific">uncultured Sulfurovum sp</name>
    <dbReference type="NCBI Taxonomy" id="269237"/>
    <lineage>
        <taxon>Bacteria</taxon>
        <taxon>Pseudomonadati</taxon>
        <taxon>Campylobacterota</taxon>
        <taxon>Epsilonproteobacteria</taxon>
        <taxon>Campylobacterales</taxon>
        <taxon>Sulfurovaceae</taxon>
        <taxon>Sulfurovum</taxon>
        <taxon>environmental samples</taxon>
    </lineage>
</organism>
<sequence>MNDISEAFLTKISEVLADTDAGLSGSKIVKYFADFAVDFDKNIPYSDYPFPKGTPNKRTAFKKNLKVFTPKQQFKIIAYLVDLEKFRNNEEANKLKILLFERYENLNVDTIETNTNISDMKHWLSGYPTPLKLYNQATKQLELNIFQRNLLDNLRLSLELLLKSILSNDKSLENQQRALGIFIKNNNSSKELHNMFLKLIDYYTKYHNEIEMIFDLTSLFMRFLIKIKEV</sequence>
<gene>
    <name evidence="1" type="ORF">HELGO_WM16032</name>
</gene>
<dbReference type="AlphaFoldDB" id="A0A6S6T2R0"/>
<evidence type="ECO:0000313" key="1">
    <source>
        <dbReference type="EMBL" id="CAA6809433.1"/>
    </source>
</evidence>
<name>A0A6S6T2R0_9BACT</name>
<protein>
    <submittedName>
        <fullName evidence="1">Uncharacterized protein</fullName>
    </submittedName>
</protein>
<reference evidence="1" key="1">
    <citation type="submission" date="2020-01" db="EMBL/GenBank/DDBJ databases">
        <authorList>
            <person name="Meier V. D."/>
            <person name="Meier V D."/>
        </authorList>
    </citation>
    <scope>NUCLEOTIDE SEQUENCE</scope>
    <source>
        <strain evidence="1">HLG_WM_MAG_04</strain>
    </source>
</reference>